<organism evidence="1">
    <name type="scientific">Aeromonas hydrophila</name>
    <dbReference type="NCBI Taxonomy" id="644"/>
    <lineage>
        <taxon>Bacteria</taxon>
        <taxon>Pseudomonadati</taxon>
        <taxon>Pseudomonadota</taxon>
        <taxon>Gammaproteobacteria</taxon>
        <taxon>Aeromonadales</taxon>
        <taxon>Aeromonadaceae</taxon>
        <taxon>Aeromonas</taxon>
    </lineage>
</organism>
<reference evidence="1" key="1">
    <citation type="submission" date="2020-07" db="EMBL/GenBank/DDBJ databases">
        <title>Carbapenem Resistant Aeromonas hydrophila Carrying blacphA7 Isolated from Two Solid Organ Transplant Patients.</title>
        <authorList>
            <person name="Hilt E."/>
            <person name="Fitzwater S.P."/>
            <person name="Ward K."/>
            <person name="De St Maurice A."/>
            <person name="Chandrasekaran S."/>
            <person name="Garner O.B."/>
            <person name="Yang S."/>
        </authorList>
    </citation>
    <scope>NUCLEOTIDE SEQUENCE</scope>
    <source>
        <strain evidence="1">B-1</strain>
    </source>
</reference>
<proteinExistence type="predicted"/>
<sequence length="165" mass="17636">MTHAFWAGALGSTGDVVQGLQGETSKSAMGTVKTYDGGDAVLDLAGGALKSTGTQMQRYYIKRLEQIQPVLPIKAGTPVEIVFFTPVDLSGQQELQDGARQTATAQQQTPSGVYINNQALNTAPSPQNYQQAAQQVIQYAQPVTTQVQGSQAQDPTVTNWNTSLY</sequence>
<dbReference type="Pfam" id="PF03743">
    <property type="entry name" value="TrbI"/>
    <property type="match status" value="1"/>
</dbReference>
<dbReference type="InterPro" id="IPR005498">
    <property type="entry name" value="T4SS_VirB10/TraB/TrbI"/>
</dbReference>
<dbReference type="AlphaFoldDB" id="A0A926FKE3"/>
<evidence type="ECO:0000313" key="1">
    <source>
        <dbReference type="EMBL" id="MBC8674314.1"/>
    </source>
</evidence>
<protein>
    <submittedName>
        <fullName evidence="1">Uncharacterized protein</fullName>
    </submittedName>
</protein>
<gene>
    <name evidence="1" type="ORF">H2136_20440</name>
</gene>
<dbReference type="EMBL" id="JACLAN010000014">
    <property type="protein sequence ID" value="MBC8674314.1"/>
    <property type="molecule type" value="Genomic_DNA"/>
</dbReference>
<accession>A0A926FKE3</accession>
<comment type="caution">
    <text evidence="1">The sequence shown here is derived from an EMBL/GenBank/DDBJ whole genome shotgun (WGS) entry which is preliminary data.</text>
</comment>
<name>A0A926FKE3_AERHY</name>